<dbReference type="Pfam" id="PF13466">
    <property type="entry name" value="STAS_2"/>
    <property type="match status" value="1"/>
</dbReference>
<dbReference type="InterPro" id="IPR058548">
    <property type="entry name" value="MlaB-like_STAS"/>
</dbReference>
<comment type="caution">
    <text evidence="2">The sequence shown here is derived from an EMBL/GenBank/DDBJ whole genome shotgun (WGS) entry which is preliminary data.</text>
</comment>
<dbReference type="SUPFAM" id="SSF52091">
    <property type="entry name" value="SpoIIaa-like"/>
    <property type="match status" value="1"/>
</dbReference>
<evidence type="ECO:0000259" key="1">
    <source>
        <dbReference type="PROSITE" id="PS50801"/>
    </source>
</evidence>
<gene>
    <name evidence="2" type="ORF">GCM10009844_29500</name>
</gene>
<organism evidence="2 3">
    <name type="scientific">Nocardioides koreensis</name>
    <dbReference type="NCBI Taxonomy" id="433651"/>
    <lineage>
        <taxon>Bacteria</taxon>
        <taxon>Bacillati</taxon>
        <taxon>Actinomycetota</taxon>
        <taxon>Actinomycetes</taxon>
        <taxon>Propionibacteriales</taxon>
        <taxon>Nocardioidaceae</taxon>
        <taxon>Nocardioides</taxon>
    </lineage>
</organism>
<sequence length="117" mass="12768">MPEPSQRPSLMHVSLVPESPCLFLALSGELDLSSAGEVPRDDYSARPDLTMVLIDLGELRFCDLAGLRALVTLRRIHEAQGREVAVVRASSFVWRFMHLCGVTDRLEVAPPATAAPA</sequence>
<proteinExistence type="predicted"/>
<accession>A0ABN2ZXI5</accession>
<dbReference type="InterPro" id="IPR002645">
    <property type="entry name" value="STAS_dom"/>
</dbReference>
<dbReference type="Proteomes" id="UP001501771">
    <property type="component" value="Unassembled WGS sequence"/>
</dbReference>
<keyword evidence="3" id="KW-1185">Reference proteome</keyword>
<dbReference type="Gene3D" id="3.30.750.24">
    <property type="entry name" value="STAS domain"/>
    <property type="match status" value="1"/>
</dbReference>
<evidence type="ECO:0000313" key="2">
    <source>
        <dbReference type="EMBL" id="GAA2149633.1"/>
    </source>
</evidence>
<feature type="domain" description="STAS" evidence="1">
    <location>
        <begin position="11"/>
        <end position="117"/>
    </location>
</feature>
<evidence type="ECO:0000313" key="3">
    <source>
        <dbReference type="Proteomes" id="UP001501771"/>
    </source>
</evidence>
<dbReference type="InterPro" id="IPR036513">
    <property type="entry name" value="STAS_dom_sf"/>
</dbReference>
<dbReference type="RefSeq" id="WP_344153679.1">
    <property type="nucleotide sequence ID" value="NZ_BAAAQR010000009.1"/>
</dbReference>
<dbReference type="CDD" id="cd07043">
    <property type="entry name" value="STAS_anti-anti-sigma_factors"/>
    <property type="match status" value="1"/>
</dbReference>
<protein>
    <recommendedName>
        <fullName evidence="1">STAS domain-containing protein</fullName>
    </recommendedName>
</protein>
<reference evidence="2 3" key="1">
    <citation type="journal article" date="2019" name="Int. J. Syst. Evol. Microbiol.">
        <title>The Global Catalogue of Microorganisms (GCM) 10K type strain sequencing project: providing services to taxonomists for standard genome sequencing and annotation.</title>
        <authorList>
            <consortium name="The Broad Institute Genomics Platform"/>
            <consortium name="The Broad Institute Genome Sequencing Center for Infectious Disease"/>
            <person name="Wu L."/>
            <person name="Ma J."/>
        </authorList>
    </citation>
    <scope>NUCLEOTIDE SEQUENCE [LARGE SCALE GENOMIC DNA]</scope>
    <source>
        <strain evidence="2 3">JCM 16022</strain>
    </source>
</reference>
<name>A0ABN2ZXI5_9ACTN</name>
<dbReference type="PROSITE" id="PS50801">
    <property type="entry name" value="STAS"/>
    <property type="match status" value="1"/>
</dbReference>
<dbReference type="EMBL" id="BAAAQR010000009">
    <property type="protein sequence ID" value="GAA2149633.1"/>
    <property type="molecule type" value="Genomic_DNA"/>
</dbReference>